<dbReference type="InterPro" id="IPR003107">
    <property type="entry name" value="HAT"/>
</dbReference>
<dbReference type="EMBL" id="BDSA01000001">
    <property type="protein sequence ID" value="GBE59718.1"/>
    <property type="molecule type" value="Genomic_DNA"/>
</dbReference>
<dbReference type="PANTHER" id="PTHR23270">
    <property type="entry name" value="PROGRAMMED CELL DEATH PROTEIN 11 PRE-RRNA PROCESSING PROTEIN RRP5"/>
    <property type="match status" value="1"/>
</dbReference>
<dbReference type="GO" id="GO:0032040">
    <property type="term" value="C:small-subunit processome"/>
    <property type="evidence" value="ECO:0007669"/>
    <property type="project" value="TreeGrafter"/>
</dbReference>
<dbReference type="PANTHER" id="PTHR23270:SF10">
    <property type="entry name" value="PROTEIN RRP5 HOMOLOG"/>
    <property type="match status" value="1"/>
</dbReference>
<name>A0A2H6K9R2_9APIC</name>
<dbReference type="AlphaFoldDB" id="A0A2H6K9R2"/>
<proteinExistence type="predicted"/>
<evidence type="ECO:0000313" key="7">
    <source>
        <dbReference type="EMBL" id="GBE59718.1"/>
    </source>
</evidence>
<comment type="caution">
    <text evidence="7">The sequence shown here is derived from an EMBL/GenBank/DDBJ whole genome shotgun (WGS) entry which is preliminary data.</text>
</comment>
<dbReference type="RefSeq" id="XP_028865961.1">
    <property type="nucleotide sequence ID" value="XM_029010128.1"/>
</dbReference>
<feature type="domain" description="Pre-mRNA-splicing factor Syf1/CRNKL1-like C-terminal HAT-repeats" evidence="6">
    <location>
        <begin position="198"/>
        <end position="395"/>
    </location>
</feature>
<evidence type="ECO:0000256" key="3">
    <source>
        <dbReference type="ARBA" id="ARBA00022737"/>
    </source>
</evidence>
<gene>
    <name evidence="7" type="ORF">BOVATA_012110</name>
</gene>
<dbReference type="GO" id="GO:0003723">
    <property type="term" value="F:RNA binding"/>
    <property type="evidence" value="ECO:0007669"/>
    <property type="project" value="TreeGrafter"/>
</dbReference>
<evidence type="ECO:0000256" key="1">
    <source>
        <dbReference type="ARBA" id="ARBA00004123"/>
    </source>
</evidence>
<dbReference type="GO" id="GO:0006364">
    <property type="term" value="P:rRNA processing"/>
    <property type="evidence" value="ECO:0007669"/>
    <property type="project" value="UniProtKB-KW"/>
</dbReference>
<dbReference type="OrthoDB" id="412781at2759"/>
<dbReference type="Gene3D" id="1.25.40.10">
    <property type="entry name" value="Tetratricopeptide repeat domain"/>
    <property type="match status" value="1"/>
</dbReference>
<reference evidence="7 8" key="1">
    <citation type="journal article" date="2017" name="BMC Genomics">
        <title>Whole-genome assembly of Babesia ovata and comparative genomics between closely related pathogens.</title>
        <authorList>
            <person name="Yamagishi J."/>
            <person name="Asada M."/>
            <person name="Hakimi H."/>
            <person name="Tanaka T.Q."/>
            <person name="Sugimoto C."/>
            <person name="Kawazu S."/>
        </authorList>
    </citation>
    <scope>NUCLEOTIDE SEQUENCE [LARGE SCALE GENOMIC DNA]</scope>
    <source>
        <strain evidence="7 8">Miyake</strain>
    </source>
</reference>
<feature type="region of interest" description="Disordered" evidence="5">
    <location>
        <begin position="1"/>
        <end position="94"/>
    </location>
</feature>
<evidence type="ECO:0000313" key="8">
    <source>
        <dbReference type="Proteomes" id="UP000236319"/>
    </source>
</evidence>
<keyword evidence="3" id="KW-0677">Repeat</keyword>
<feature type="compositionally biased region" description="Basic and acidic residues" evidence="5">
    <location>
        <begin position="75"/>
        <end position="94"/>
    </location>
</feature>
<organism evidence="7 8">
    <name type="scientific">Babesia ovata</name>
    <dbReference type="NCBI Taxonomy" id="189622"/>
    <lineage>
        <taxon>Eukaryota</taxon>
        <taxon>Sar</taxon>
        <taxon>Alveolata</taxon>
        <taxon>Apicomplexa</taxon>
        <taxon>Aconoidasida</taxon>
        <taxon>Piroplasmida</taxon>
        <taxon>Babesiidae</taxon>
        <taxon>Babesia</taxon>
    </lineage>
</organism>
<keyword evidence="4" id="KW-0539">Nucleus</keyword>
<dbReference type="SUPFAM" id="SSF48452">
    <property type="entry name" value="TPR-like"/>
    <property type="match status" value="1"/>
</dbReference>
<evidence type="ECO:0000259" key="6">
    <source>
        <dbReference type="Pfam" id="PF23231"/>
    </source>
</evidence>
<comment type="subcellular location">
    <subcellularLocation>
        <location evidence="1">Nucleus</location>
    </subcellularLocation>
</comment>
<dbReference type="Proteomes" id="UP000236319">
    <property type="component" value="Unassembled WGS sequence"/>
</dbReference>
<protein>
    <submittedName>
        <fullName evidence="7">Pre-rRNA processing protein</fullName>
    </submittedName>
</protein>
<accession>A0A2H6K9R2</accession>
<dbReference type="Pfam" id="PF23231">
    <property type="entry name" value="HAT_Syf1_CNRKL1_C"/>
    <property type="match status" value="1"/>
</dbReference>
<dbReference type="InterPro" id="IPR045209">
    <property type="entry name" value="Rrp5"/>
</dbReference>
<dbReference type="GeneID" id="39873488"/>
<dbReference type="SMART" id="SM00386">
    <property type="entry name" value="HAT"/>
    <property type="match status" value="5"/>
</dbReference>
<dbReference type="InterPro" id="IPR055430">
    <property type="entry name" value="HAT_Syf1_CNRKL1_C"/>
</dbReference>
<keyword evidence="8" id="KW-1185">Reference proteome</keyword>
<sequence length="402" mass="46471">MSSLGKGAKRRAADKSVKRKSEKKDKSAKQPVESEYEPVSWDLADDILSQVAASRQQPAASADGEATKPKRKRSRVEAPKFDHSTELAKESNIRETERRIAEEELSATPDSVIGFEKRIATGGNSAALWMEYMAFHLKNGSLEGAREVVRRGLERIDFRALQERQTLWVAYINMECLFGDRVKEVFKESLRFNHPKTMHLKLVNIFVKNRRFEDAVEICESALKKFGKSKKVGASLPPMAHLMQIWNTYLRLLYEHVGDFDKAREVYERCLVRIPSHKKVYMITSTALLEFKHASADRGQMLFENLLLDNPRRMDVWMQYICAYIKFQLEGSGKKRSEALRAVRNLFLRIITLDLKPKKMKVIFQKWLEFECNHGDDKSKAVVQQKALEYVEHMEAKLKPQE</sequence>
<evidence type="ECO:0000256" key="2">
    <source>
        <dbReference type="ARBA" id="ARBA00022552"/>
    </source>
</evidence>
<dbReference type="InterPro" id="IPR011990">
    <property type="entry name" value="TPR-like_helical_dom_sf"/>
</dbReference>
<dbReference type="VEuPathDB" id="PiroplasmaDB:BOVATA_012110"/>
<evidence type="ECO:0000256" key="4">
    <source>
        <dbReference type="ARBA" id="ARBA00023242"/>
    </source>
</evidence>
<evidence type="ECO:0000256" key="5">
    <source>
        <dbReference type="SAM" id="MobiDB-lite"/>
    </source>
</evidence>
<keyword evidence="2" id="KW-0698">rRNA processing</keyword>